<name>A0A0E9XCE6_ANGAN</name>
<reference evidence="1" key="1">
    <citation type="submission" date="2014-11" db="EMBL/GenBank/DDBJ databases">
        <authorList>
            <person name="Amaro Gonzalez C."/>
        </authorList>
    </citation>
    <scope>NUCLEOTIDE SEQUENCE</scope>
</reference>
<reference evidence="1" key="2">
    <citation type="journal article" date="2015" name="Fish Shellfish Immunol.">
        <title>Early steps in the European eel (Anguilla anguilla)-Vibrio vulnificus interaction in the gills: Role of the RtxA13 toxin.</title>
        <authorList>
            <person name="Callol A."/>
            <person name="Pajuelo D."/>
            <person name="Ebbesson L."/>
            <person name="Teles M."/>
            <person name="MacKenzie S."/>
            <person name="Amaro C."/>
        </authorList>
    </citation>
    <scope>NUCLEOTIDE SEQUENCE</scope>
</reference>
<organism evidence="1">
    <name type="scientific">Anguilla anguilla</name>
    <name type="common">European freshwater eel</name>
    <name type="synonym">Muraena anguilla</name>
    <dbReference type="NCBI Taxonomy" id="7936"/>
    <lineage>
        <taxon>Eukaryota</taxon>
        <taxon>Metazoa</taxon>
        <taxon>Chordata</taxon>
        <taxon>Craniata</taxon>
        <taxon>Vertebrata</taxon>
        <taxon>Euteleostomi</taxon>
        <taxon>Actinopterygii</taxon>
        <taxon>Neopterygii</taxon>
        <taxon>Teleostei</taxon>
        <taxon>Anguilliformes</taxon>
        <taxon>Anguillidae</taxon>
        <taxon>Anguilla</taxon>
    </lineage>
</organism>
<protein>
    <submittedName>
        <fullName evidence="1">Uncharacterized protein</fullName>
    </submittedName>
</protein>
<dbReference type="AlphaFoldDB" id="A0A0E9XCE6"/>
<sequence>MFMPSAGARKQRYHWSLVLFSLFPPQALNKLLGLILIHGFYYFF</sequence>
<proteinExistence type="predicted"/>
<evidence type="ECO:0000313" key="1">
    <source>
        <dbReference type="EMBL" id="JAI00413.1"/>
    </source>
</evidence>
<dbReference type="EMBL" id="GBXM01008165">
    <property type="protein sequence ID" value="JAI00413.1"/>
    <property type="molecule type" value="Transcribed_RNA"/>
</dbReference>
<accession>A0A0E9XCE6</accession>